<dbReference type="EMBL" id="JAAGXA010000006">
    <property type="protein sequence ID" value="NEN78606.1"/>
    <property type="molecule type" value="Genomic_DNA"/>
</dbReference>
<dbReference type="SUPFAM" id="SSF53187">
    <property type="entry name" value="Zn-dependent exopeptidases"/>
    <property type="match status" value="1"/>
</dbReference>
<feature type="compositionally biased region" description="Basic residues" evidence="3">
    <location>
        <begin position="136"/>
        <end position="149"/>
    </location>
</feature>
<accession>A0A6P0HJ73</accession>
<feature type="compositionally biased region" description="Basic residues" evidence="3">
    <location>
        <begin position="182"/>
        <end position="203"/>
    </location>
</feature>
<dbReference type="Proteomes" id="UP000468687">
    <property type="component" value="Unassembled WGS sequence"/>
</dbReference>
<dbReference type="InterPro" id="IPR002933">
    <property type="entry name" value="Peptidase_M20"/>
</dbReference>
<keyword evidence="5" id="KW-1185">Reference proteome</keyword>
<protein>
    <submittedName>
        <fullName evidence="4">Allantoate amidohydrolase</fullName>
    </submittedName>
</protein>
<dbReference type="Gene3D" id="3.40.630.10">
    <property type="entry name" value="Zn peptidases"/>
    <property type="match status" value="1"/>
</dbReference>
<dbReference type="AlphaFoldDB" id="A0A6P0HJ73"/>
<feature type="compositionally biased region" description="Gly residues" evidence="3">
    <location>
        <begin position="1"/>
        <end position="30"/>
    </location>
</feature>
<feature type="compositionally biased region" description="Basic residues" evidence="3">
    <location>
        <begin position="238"/>
        <end position="252"/>
    </location>
</feature>
<evidence type="ECO:0000313" key="5">
    <source>
        <dbReference type="Proteomes" id="UP000468687"/>
    </source>
</evidence>
<feature type="compositionally biased region" description="Low complexity" evidence="3">
    <location>
        <begin position="204"/>
        <end position="237"/>
    </location>
</feature>
<dbReference type="PANTHER" id="PTHR32494:SF5">
    <property type="entry name" value="ALLANTOATE AMIDOHYDROLASE"/>
    <property type="match status" value="1"/>
</dbReference>
<comment type="similarity">
    <text evidence="1">Belongs to the peptidase M20 family.</text>
</comment>
<feature type="compositionally biased region" description="Basic and acidic residues" evidence="3">
    <location>
        <begin position="165"/>
        <end position="181"/>
    </location>
</feature>
<dbReference type="Pfam" id="PF01546">
    <property type="entry name" value="Peptidase_M20"/>
    <property type="match status" value="1"/>
</dbReference>
<dbReference type="SUPFAM" id="SSF55031">
    <property type="entry name" value="Bacterial exopeptidase dimerisation domain"/>
    <property type="match status" value="1"/>
</dbReference>
<sequence length="805" mass="83464">MDEAGRGGSVGDDVRGGGSGPGGRGDGLGAGAARARGDAGRAHDAGQRARELARVGADLPLRLSRPVLHRTGGAGPGGVGRARGPRRAAAHHADGLARPRGRPAPRPPRDGDGRCGRGARADERGRGRGALARDRVRLRRAVAPRRRGDRRGVVGARHGPARRRGGGDRAHGLARGADRARRGGSPRRVGGRRRAARRPRRGQCGRVAARPAADAARGARPARAAPRGAEGAGLPLPLRRRRVRAAGRRLAHLHPQDPRDPGLRPAGRAGRGVPGPEGGGVQRRTGHPVRGPLRRADRPGEPRAGRGLRAAAPPGARTGAVRRDDVPLHQHPRRELRHRRGRRHHRPVALLGPRCEVRAAPRAPGRRRGHRRRRGPAGLPAGGGGRVSAASGPASVAGLLGEIADVGRDATRGGWSRFVYADAELTLREWFVEQAQRRSLEVETDRNGAIWAWRPGTGPGGGAGSPHAIVTGSHLDSVPGGGAFDGPLGVASALAAVDLLDARGVRTERPLAVVAFPEEEGARFGVACLGSRLLAGAIDPDRARGLRDADGRTFAEVAAGAGLDVDRIGPDPARLAGIDAFVELHVEQGRGLVDLGQPVAIGSSILGHGRWRFSVTGEGNHAGTTRMPDRRDPMVVAAGIVLAARDAAVAHAEARATVGRVVPVPGGTNVIASRVDLWLDARHPDDAVTAAVVAEIERQASRLAEAQGCAVTLTEESYGGTVSFDADLSGRLAQVLPEAPVLDTGAGHDAGVLAAAIPTAMLFTRNPTGVSHSPEEACEDGDAEAGAAALADVLERLLREPVGVS</sequence>
<dbReference type="Gene3D" id="3.30.70.360">
    <property type="match status" value="1"/>
</dbReference>
<name>A0A6P0HJ73_9ACTN</name>
<feature type="compositionally biased region" description="Gly residues" evidence="3">
    <location>
        <begin position="269"/>
        <end position="281"/>
    </location>
</feature>
<dbReference type="NCBIfam" id="NF006770">
    <property type="entry name" value="PRK09290.1-4"/>
    <property type="match status" value="1"/>
</dbReference>
<feature type="compositionally biased region" description="Basic residues" evidence="3">
    <location>
        <begin position="330"/>
        <end position="347"/>
    </location>
</feature>
<feature type="compositionally biased region" description="Basic and acidic residues" evidence="3">
    <location>
        <begin position="107"/>
        <end position="135"/>
    </location>
</feature>
<feature type="compositionally biased region" description="Low complexity" evidence="3">
    <location>
        <begin position="305"/>
        <end position="319"/>
    </location>
</feature>
<feature type="compositionally biased region" description="Basic and acidic residues" evidence="3">
    <location>
        <begin position="35"/>
        <end position="53"/>
    </location>
</feature>
<feature type="compositionally biased region" description="Basic residues" evidence="3">
    <location>
        <begin position="364"/>
        <end position="375"/>
    </location>
</feature>
<reference evidence="4 5" key="1">
    <citation type="journal article" date="2014" name="Int. J. Syst. Evol. Microbiol.">
        <title>Nocardioides zeae sp. nov., isolated from the stem of Zea mays.</title>
        <authorList>
            <person name="Glaeser S.P."/>
            <person name="McInroy J.A."/>
            <person name="Busse H.J."/>
            <person name="Kampfer P."/>
        </authorList>
    </citation>
    <scope>NUCLEOTIDE SEQUENCE [LARGE SCALE GENOMIC DNA]</scope>
    <source>
        <strain evidence="4 5">JCM 30728</strain>
    </source>
</reference>
<gene>
    <name evidence="4" type="ORF">G3T38_09975</name>
</gene>
<dbReference type="InterPro" id="IPR010158">
    <property type="entry name" value="Amidase_Cbmase"/>
</dbReference>
<evidence type="ECO:0000256" key="2">
    <source>
        <dbReference type="ARBA" id="ARBA00022801"/>
    </source>
</evidence>
<comment type="caution">
    <text evidence="4">The sequence shown here is derived from an EMBL/GenBank/DDBJ whole genome shotgun (WGS) entry which is preliminary data.</text>
</comment>
<dbReference type="NCBIfam" id="TIGR01879">
    <property type="entry name" value="hydantase"/>
    <property type="match status" value="1"/>
</dbReference>
<feature type="region of interest" description="Disordered" evidence="3">
    <location>
        <begin position="1"/>
        <end position="390"/>
    </location>
</feature>
<keyword evidence="2 4" id="KW-0378">Hydrolase</keyword>
<dbReference type="PANTHER" id="PTHR32494">
    <property type="entry name" value="ALLANTOATE DEIMINASE-RELATED"/>
    <property type="match status" value="1"/>
</dbReference>
<organism evidence="4 5">
    <name type="scientific">Nocardioides zeae</name>
    <dbReference type="NCBI Taxonomy" id="1457234"/>
    <lineage>
        <taxon>Bacteria</taxon>
        <taxon>Bacillati</taxon>
        <taxon>Actinomycetota</taxon>
        <taxon>Actinomycetes</taxon>
        <taxon>Propionibacteriales</taxon>
        <taxon>Nocardioidaceae</taxon>
        <taxon>Nocardioides</taxon>
    </lineage>
</organism>
<dbReference type="GO" id="GO:0016813">
    <property type="term" value="F:hydrolase activity, acting on carbon-nitrogen (but not peptide) bonds, in linear amidines"/>
    <property type="evidence" value="ECO:0007669"/>
    <property type="project" value="InterPro"/>
</dbReference>
<feature type="compositionally biased region" description="Basic and acidic residues" evidence="3">
    <location>
        <begin position="294"/>
        <end position="304"/>
    </location>
</feature>
<evidence type="ECO:0000256" key="1">
    <source>
        <dbReference type="ARBA" id="ARBA00006153"/>
    </source>
</evidence>
<proteinExistence type="inferred from homology"/>
<feature type="compositionally biased region" description="Gly residues" evidence="3">
    <location>
        <begin position="72"/>
        <end position="81"/>
    </location>
</feature>
<dbReference type="InterPro" id="IPR036264">
    <property type="entry name" value="Bact_exopeptidase_dim_dom"/>
</dbReference>
<evidence type="ECO:0000313" key="4">
    <source>
        <dbReference type="EMBL" id="NEN78606.1"/>
    </source>
</evidence>
<evidence type="ECO:0000256" key="3">
    <source>
        <dbReference type="SAM" id="MobiDB-lite"/>
    </source>
</evidence>